<dbReference type="InterPro" id="IPR039491">
    <property type="entry name" value="REX1-B"/>
</dbReference>
<dbReference type="AlphaFoldDB" id="A0A2N9H443"/>
<dbReference type="EMBL" id="OIVN01002806">
    <property type="protein sequence ID" value="SPD06598.1"/>
    <property type="molecule type" value="Genomic_DNA"/>
</dbReference>
<dbReference type="Pfam" id="PF14966">
    <property type="entry name" value="DNA_repr_REX1B"/>
    <property type="match status" value="1"/>
</dbReference>
<name>A0A2N9H443_FAGSY</name>
<sequence length="239" mass="27193">MEDFEKKVSIKEPMESDEAACSSSSSKIVHLLRSFLAIQQRRAQAYAKLKSGFTEYMVSGGELPYQQLCSEITQEFNDCSKQVLEMESLFMNPDYGRTDLAQLLRAVQEQEKQKLHLIVLIKQSNTAYRTAHHLQWPFLPNNEVLQYPPLTATIQVLKKAGHPSERLVSHENCRYKTAMEHECVHVHEITEAVGTEEAEANAEYDNALKEAIRGVQNAVTAINEHLEEVRYEIAALEAE</sequence>
<reference evidence="1" key="1">
    <citation type="submission" date="2018-02" db="EMBL/GenBank/DDBJ databases">
        <authorList>
            <person name="Cohen D.B."/>
            <person name="Kent A.D."/>
        </authorList>
    </citation>
    <scope>NUCLEOTIDE SEQUENCE</scope>
</reference>
<protein>
    <submittedName>
        <fullName evidence="1">Uncharacterized protein</fullName>
    </submittedName>
</protein>
<organism evidence="1">
    <name type="scientific">Fagus sylvatica</name>
    <name type="common">Beechnut</name>
    <dbReference type="NCBI Taxonomy" id="28930"/>
    <lineage>
        <taxon>Eukaryota</taxon>
        <taxon>Viridiplantae</taxon>
        <taxon>Streptophyta</taxon>
        <taxon>Embryophyta</taxon>
        <taxon>Tracheophyta</taxon>
        <taxon>Spermatophyta</taxon>
        <taxon>Magnoliopsida</taxon>
        <taxon>eudicotyledons</taxon>
        <taxon>Gunneridae</taxon>
        <taxon>Pentapetalae</taxon>
        <taxon>rosids</taxon>
        <taxon>fabids</taxon>
        <taxon>Fagales</taxon>
        <taxon>Fagaceae</taxon>
        <taxon>Fagus</taxon>
    </lineage>
</organism>
<gene>
    <name evidence="1" type="ORF">FSB_LOCUS34480</name>
</gene>
<accession>A0A2N9H443</accession>
<evidence type="ECO:0000313" key="1">
    <source>
        <dbReference type="EMBL" id="SPD06598.1"/>
    </source>
</evidence>
<dbReference type="PANTHER" id="PTHR28309">
    <property type="entry name" value="REQUIRED FOR EXCISION 1-B DOMAIN-CONTAINING PROTEIN"/>
    <property type="match status" value="1"/>
</dbReference>
<dbReference type="PANTHER" id="PTHR28309:SF1">
    <property type="entry name" value="REQUIRED FOR EXCISION 1-B DOMAIN-CONTAINING PROTEIN"/>
    <property type="match status" value="1"/>
</dbReference>
<proteinExistence type="predicted"/>